<evidence type="ECO:0000259" key="2">
    <source>
        <dbReference type="PROSITE" id="PS50914"/>
    </source>
</evidence>
<feature type="compositionally biased region" description="Basic and acidic residues" evidence="1">
    <location>
        <begin position="54"/>
        <end position="64"/>
    </location>
</feature>
<proteinExistence type="predicted"/>
<comment type="caution">
    <text evidence="3">The sequence shown here is derived from an EMBL/GenBank/DDBJ whole genome shotgun (WGS) entry which is preliminary data.</text>
</comment>
<feature type="compositionally biased region" description="Low complexity" evidence="1">
    <location>
        <begin position="147"/>
        <end position="158"/>
    </location>
</feature>
<feature type="region of interest" description="Disordered" evidence="1">
    <location>
        <begin position="1"/>
        <end position="237"/>
    </location>
</feature>
<feature type="compositionally biased region" description="Basic and acidic residues" evidence="1">
    <location>
        <begin position="257"/>
        <end position="276"/>
    </location>
</feature>
<feature type="compositionally biased region" description="Polar residues" evidence="1">
    <location>
        <begin position="66"/>
        <end position="75"/>
    </location>
</feature>
<dbReference type="Pfam" id="PF04972">
    <property type="entry name" value="BON"/>
    <property type="match status" value="1"/>
</dbReference>
<name>A0A7W6FX82_9SPHN</name>
<dbReference type="NCBIfam" id="NF033157">
    <property type="entry name" value="SWFGD_domain"/>
    <property type="match status" value="1"/>
</dbReference>
<dbReference type="SMART" id="SM00749">
    <property type="entry name" value="BON"/>
    <property type="match status" value="1"/>
</dbReference>
<dbReference type="AlphaFoldDB" id="A0A7W6FX82"/>
<feature type="compositionally biased region" description="Low complexity" evidence="1">
    <location>
        <begin position="364"/>
        <end position="431"/>
    </location>
</feature>
<protein>
    <submittedName>
        <fullName evidence="3">Osmotically-inducible protein OsmY</fullName>
    </submittedName>
</protein>
<dbReference type="Proteomes" id="UP000561459">
    <property type="component" value="Unassembled WGS sequence"/>
</dbReference>
<feature type="compositionally biased region" description="Basic and acidic residues" evidence="1">
    <location>
        <begin position="210"/>
        <end position="237"/>
    </location>
</feature>
<dbReference type="PANTHER" id="PTHR34606">
    <property type="entry name" value="BON DOMAIN-CONTAINING PROTEIN"/>
    <property type="match status" value="1"/>
</dbReference>
<feature type="compositionally biased region" description="Low complexity" evidence="1">
    <location>
        <begin position="35"/>
        <end position="50"/>
    </location>
</feature>
<dbReference type="EMBL" id="JACIDY010000001">
    <property type="protein sequence ID" value="MBB3938941.1"/>
    <property type="molecule type" value="Genomic_DNA"/>
</dbReference>
<gene>
    <name evidence="3" type="ORF">GGR39_000570</name>
</gene>
<dbReference type="RefSeq" id="WP_183615771.1">
    <property type="nucleotide sequence ID" value="NZ_JACIDY010000001.1"/>
</dbReference>
<keyword evidence="4" id="KW-1185">Reference proteome</keyword>
<feature type="region of interest" description="Disordered" evidence="1">
    <location>
        <begin position="323"/>
        <end position="437"/>
    </location>
</feature>
<dbReference type="Gene3D" id="3.30.1340.30">
    <property type="match status" value="1"/>
</dbReference>
<feature type="compositionally biased region" description="Basic and acidic residues" evidence="1">
    <location>
        <begin position="120"/>
        <end position="131"/>
    </location>
</feature>
<evidence type="ECO:0000256" key="1">
    <source>
        <dbReference type="SAM" id="MobiDB-lite"/>
    </source>
</evidence>
<evidence type="ECO:0000313" key="3">
    <source>
        <dbReference type="EMBL" id="MBB3938941.1"/>
    </source>
</evidence>
<reference evidence="3 4" key="1">
    <citation type="submission" date="2020-08" db="EMBL/GenBank/DDBJ databases">
        <title>Genomic Encyclopedia of Type Strains, Phase IV (KMG-IV): sequencing the most valuable type-strain genomes for metagenomic binning, comparative biology and taxonomic classification.</title>
        <authorList>
            <person name="Goeker M."/>
        </authorList>
    </citation>
    <scope>NUCLEOTIDE SEQUENCE [LARGE SCALE GENOMIC DNA]</scope>
    <source>
        <strain evidence="3 4">DSM 27568</strain>
    </source>
</reference>
<dbReference type="PANTHER" id="PTHR34606:SF15">
    <property type="entry name" value="BON DOMAIN-CONTAINING PROTEIN"/>
    <property type="match status" value="1"/>
</dbReference>
<dbReference type="InterPro" id="IPR051686">
    <property type="entry name" value="Lipoprotein_DolP"/>
</dbReference>
<feature type="compositionally biased region" description="Basic and acidic residues" evidence="1">
    <location>
        <begin position="323"/>
        <end position="340"/>
    </location>
</feature>
<dbReference type="InterPro" id="IPR014004">
    <property type="entry name" value="Transpt-assoc_nodulatn_dom_bac"/>
</dbReference>
<feature type="domain" description="BON" evidence="2">
    <location>
        <begin position="288"/>
        <end position="356"/>
    </location>
</feature>
<sequence length="437" mass="47043">MSDRDRQNPYDRNTQQGSGRYGQNYDSPRQANQWQNDSSQQGGDWQQDSSQRAHGSDDYSHDYRFSGQSSGQGSNYDYDRGGSQSYGRSGSGSYGQSSSYGQGGYAARQDEGRYGAYDRGSSDRGFGDNRGQRGYGQYENRGDRNRYGASGSASAYAGRDYDASGGNDFGNFTSEDFGGRDFSNRGGSGLSGGARSSESYRPSYGPGSWGRDDNDSRSDRNRNTSREDYGSWRHYGESRGFLQRAGDEIASWFGDEDASRRREQDQRYDDRQEQLGHRGRGPSGYTRSDDRIREDANDRLTHDHRVDATDITVSVKDGEVTLDGKVDSRDAKRRAEDAVEHISGVKHVQNNLRVQERQGSTGYGASSGTNSWNTGSTTGAATPGSSSTSALSGTGSTASSSALGSASTGTSGTATTGASTTSGIGSASTTRTTDKTS</sequence>
<evidence type="ECO:0000313" key="4">
    <source>
        <dbReference type="Proteomes" id="UP000561459"/>
    </source>
</evidence>
<feature type="compositionally biased region" description="Polar residues" evidence="1">
    <location>
        <begin position="24"/>
        <end position="34"/>
    </location>
</feature>
<feature type="compositionally biased region" description="Polar residues" evidence="1">
    <location>
        <begin position="348"/>
        <end position="360"/>
    </location>
</feature>
<feature type="region of interest" description="Disordered" evidence="1">
    <location>
        <begin position="253"/>
        <end position="303"/>
    </location>
</feature>
<dbReference type="PROSITE" id="PS50914">
    <property type="entry name" value="BON"/>
    <property type="match status" value="1"/>
</dbReference>
<organism evidence="3 4">
    <name type="scientific">Novosphingobium fluoreni</name>
    <dbReference type="NCBI Taxonomy" id="1391222"/>
    <lineage>
        <taxon>Bacteria</taxon>
        <taxon>Pseudomonadati</taxon>
        <taxon>Pseudomonadota</taxon>
        <taxon>Alphaproteobacteria</taxon>
        <taxon>Sphingomonadales</taxon>
        <taxon>Sphingomonadaceae</taxon>
        <taxon>Novosphingobium</taxon>
    </lineage>
</organism>
<feature type="compositionally biased region" description="Basic and acidic residues" evidence="1">
    <location>
        <begin position="287"/>
        <end position="303"/>
    </location>
</feature>
<accession>A0A7W6FX82</accession>
<dbReference type="InterPro" id="IPR047800">
    <property type="entry name" value="SWFGD_dom"/>
</dbReference>
<dbReference type="InterPro" id="IPR007055">
    <property type="entry name" value="BON_dom"/>
</dbReference>